<dbReference type="Gene3D" id="3.90.25.10">
    <property type="entry name" value="UDP-galactose 4-epimerase, domain 1"/>
    <property type="match status" value="1"/>
</dbReference>
<proteinExistence type="inferred from homology"/>
<protein>
    <submittedName>
        <fullName evidence="3">UDP-glucose 4-epimerase</fullName>
        <ecNumber evidence="3">5.1.3.2</ecNumber>
    </submittedName>
</protein>
<dbReference type="Gene3D" id="3.40.50.720">
    <property type="entry name" value="NAD(P)-binding Rossmann-like Domain"/>
    <property type="match status" value="1"/>
</dbReference>
<feature type="domain" description="NAD-dependent epimerase/dehydratase" evidence="2">
    <location>
        <begin position="3"/>
        <end position="235"/>
    </location>
</feature>
<dbReference type="GO" id="GO:0003978">
    <property type="term" value="F:UDP-glucose 4-epimerase activity"/>
    <property type="evidence" value="ECO:0007669"/>
    <property type="project" value="UniProtKB-EC"/>
</dbReference>
<accession>A0A9X2Q418</accession>
<dbReference type="RefSeq" id="WP_259081043.1">
    <property type="nucleotide sequence ID" value="NZ_JANUAU010000014.1"/>
</dbReference>
<dbReference type="InterPro" id="IPR001509">
    <property type="entry name" value="Epimerase_deHydtase"/>
</dbReference>
<name>A0A9X2Q418_9BACT</name>
<reference evidence="3" key="1">
    <citation type="submission" date="2022-08" db="EMBL/GenBank/DDBJ databases">
        <title>Genomic Encyclopedia of Type Strains, Phase V (KMG-V): Genome sequencing to study the core and pangenomes of soil and plant-associated prokaryotes.</title>
        <authorList>
            <person name="Whitman W."/>
        </authorList>
    </citation>
    <scope>NUCLEOTIDE SEQUENCE</scope>
    <source>
        <strain evidence="3">0</strain>
    </source>
</reference>
<keyword evidence="3" id="KW-0413">Isomerase</keyword>
<organism evidence="3 4">
    <name type="scientific">Salinibacter ruber</name>
    <dbReference type="NCBI Taxonomy" id="146919"/>
    <lineage>
        <taxon>Bacteria</taxon>
        <taxon>Pseudomonadati</taxon>
        <taxon>Rhodothermota</taxon>
        <taxon>Rhodothermia</taxon>
        <taxon>Rhodothermales</taxon>
        <taxon>Salinibacteraceae</taxon>
        <taxon>Salinibacter</taxon>
    </lineage>
</organism>
<dbReference type="Pfam" id="PF01370">
    <property type="entry name" value="Epimerase"/>
    <property type="match status" value="1"/>
</dbReference>
<evidence type="ECO:0000313" key="4">
    <source>
        <dbReference type="Proteomes" id="UP001155027"/>
    </source>
</evidence>
<evidence type="ECO:0000256" key="1">
    <source>
        <dbReference type="ARBA" id="ARBA00007637"/>
    </source>
</evidence>
<comment type="similarity">
    <text evidence="1">Belongs to the NAD(P)-dependent epimerase/dehydratase family.</text>
</comment>
<dbReference type="InterPro" id="IPR036291">
    <property type="entry name" value="NAD(P)-bd_dom_sf"/>
</dbReference>
<dbReference type="AlphaFoldDB" id="A0A9X2Q418"/>
<dbReference type="EMBL" id="JANUAU010000014">
    <property type="protein sequence ID" value="MCS3679211.1"/>
    <property type="molecule type" value="Genomic_DNA"/>
</dbReference>
<dbReference type="SUPFAM" id="SSF51735">
    <property type="entry name" value="NAD(P)-binding Rossmann-fold domains"/>
    <property type="match status" value="1"/>
</dbReference>
<evidence type="ECO:0000259" key="2">
    <source>
        <dbReference type="Pfam" id="PF01370"/>
    </source>
</evidence>
<evidence type="ECO:0000313" key="3">
    <source>
        <dbReference type="EMBL" id="MCS3679211.1"/>
    </source>
</evidence>
<comment type="caution">
    <text evidence="3">The sequence shown here is derived from an EMBL/GenBank/DDBJ whole genome shotgun (WGS) entry which is preliminary data.</text>
</comment>
<sequence length="311" mass="33363">MDVLVTGGAGFIGSHVADMLVERGYCVDVMDNLSAGRREYVPDEATLHVLDVRSEAAADLVRARSFDALVHHAAQIDVRASVEDPTHDAGVNVLGLLNLMEAGRRGSLQNVVFASTGGAIYGEPEYTPQDETHPERPVSPYGVAKLSAEHYLQYYARQFGIDVVSLRYANVYGPRQDPTGDAGVVAIFVGEMLGGTQPVINGAGDQTRDYVYVADVARANVQALDHEGCDLVNIGTAQETSVTDLFRLIKATTGADVAEKHGPSLPGEQKRSVLDYAKAQSVLGWKPETPLRKGLGKTVEWFSSDAPVQAP</sequence>
<dbReference type="Proteomes" id="UP001155027">
    <property type="component" value="Unassembled WGS sequence"/>
</dbReference>
<gene>
    <name evidence="3" type="ORF">GGP71_003160</name>
</gene>
<dbReference type="EC" id="5.1.3.2" evidence="3"/>
<dbReference type="PANTHER" id="PTHR43000">
    <property type="entry name" value="DTDP-D-GLUCOSE 4,6-DEHYDRATASE-RELATED"/>
    <property type="match status" value="1"/>
</dbReference>